<gene>
    <name evidence="1" type="ORF">BV898_14377</name>
</gene>
<keyword evidence="2" id="KW-1185">Reference proteome</keyword>
<accession>A0A9X6NI54</accession>
<dbReference type="AlphaFoldDB" id="A0A9X6NI54"/>
<dbReference type="Proteomes" id="UP000192578">
    <property type="component" value="Unassembled WGS sequence"/>
</dbReference>
<reference evidence="2" key="1">
    <citation type="submission" date="2017-01" db="EMBL/GenBank/DDBJ databases">
        <title>Comparative genomics of anhydrobiosis in the tardigrade Hypsibius dujardini.</title>
        <authorList>
            <person name="Yoshida Y."/>
            <person name="Koutsovoulos G."/>
            <person name="Laetsch D."/>
            <person name="Stevens L."/>
            <person name="Kumar S."/>
            <person name="Horikawa D."/>
            <person name="Ishino K."/>
            <person name="Komine S."/>
            <person name="Tomita M."/>
            <person name="Blaxter M."/>
            <person name="Arakawa K."/>
        </authorList>
    </citation>
    <scope>NUCLEOTIDE SEQUENCE [LARGE SCALE GENOMIC DNA]</scope>
    <source>
        <strain evidence="2">Z151</strain>
    </source>
</reference>
<sequence length="106" mass="11610">MTAGSVEMLIIGRFFAGVNSACASHRQCPSVVHRGPPFGFANSRLASILGTSELWPILLGLAQFRPFTKLVDLAHLSRQSKSTYISIDKTAKELNKQSKSCKEARM</sequence>
<organism evidence="1 2">
    <name type="scientific">Hypsibius exemplaris</name>
    <name type="common">Freshwater tardigrade</name>
    <dbReference type="NCBI Taxonomy" id="2072580"/>
    <lineage>
        <taxon>Eukaryota</taxon>
        <taxon>Metazoa</taxon>
        <taxon>Ecdysozoa</taxon>
        <taxon>Tardigrada</taxon>
        <taxon>Eutardigrada</taxon>
        <taxon>Parachela</taxon>
        <taxon>Hypsibioidea</taxon>
        <taxon>Hypsibiidae</taxon>
        <taxon>Hypsibius</taxon>
    </lineage>
</organism>
<evidence type="ECO:0000313" key="2">
    <source>
        <dbReference type="Proteomes" id="UP000192578"/>
    </source>
</evidence>
<proteinExistence type="predicted"/>
<evidence type="ECO:0000313" key="1">
    <source>
        <dbReference type="EMBL" id="OWA49839.1"/>
    </source>
</evidence>
<comment type="caution">
    <text evidence="1">The sequence shown here is derived from an EMBL/GenBank/DDBJ whole genome shotgun (WGS) entry which is preliminary data.</text>
</comment>
<dbReference type="OrthoDB" id="4540492at2759"/>
<name>A0A9X6NI54_HYPEX</name>
<dbReference type="EMBL" id="MTYJ01000175">
    <property type="protein sequence ID" value="OWA49839.1"/>
    <property type="molecule type" value="Genomic_DNA"/>
</dbReference>
<protein>
    <submittedName>
        <fullName evidence="1">Uncharacterized protein</fullName>
    </submittedName>
</protein>